<evidence type="ECO:0000256" key="2">
    <source>
        <dbReference type="SAM" id="MobiDB-lite"/>
    </source>
</evidence>
<gene>
    <name evidence="4" type="ORF">IEO21_09913</name>
</gene>
<dbReference type="InterPro" id="IPR013087">
    <property type="entry name" value="Znf_C2H2_type"/>
</dbReference>
<evidence type="ECO:0000313" key="5">
    <source>
        <dbReference type="Proteomes" id="UP000639403"/>
    </source>
</evidence>
<dbReference type="GO" id="GO:0008270">
    <property type="term" value="F:zinc ion binding"/>
    <property type="evidence" value="ECO:0007669"/>
    <property type="project" value="UniProtKB-KW"/>
</dbReference>
<feature type="region of interest" description="Disordered" evidence="2">
    <location>
        <begin position="276"/>
        <end position="297"/>
    </location>
</feature>
<keyword evidence="1" id="KW-0863">Zinc-finger</keyword>
<keyword evidence="1" id="KW-0479">Metal-binding</keyword>
<reference evidence="4" key="1">
    <citation type="submission" date="2020-11" db="EMBL/GenBank/DDBJ databases">
        <authorList>
            <person name="Koelle M."/>
            <person name="Horta M.A.C."/>
            <person name="Nowrousian M."/>
            <person name="Ohm R.A."/>
            <person name="Benz P."/>
            <person name="Pilgard A."/>
        </authorList>
    </citation>
    <scope>NUCLEOTIDE SEQUENCE</scope>
    <source>
        <strain evidence="4">FPRL280</strain>
    </source>
</reference>
<sequence>MPHPSEDQGSPHNIVFISDNMPPLPDHNEDLIAQHRSDPTNLLDASVNIIANLHALLSSAGTNVVSSVVTSDLHKVEQNATKTGNAHCIADAIVESNVDVQHIIDKETIQADREYDGHILVETPPSACLLSSLHQPGLHSHVKSQVRHKLPEVQEVQNQGTSATMEVSLRRNNRNRERAETTPSTTPIHSEQPLKRARFGNTPTSKGKTAAVVVSKPEPIAMADGRFACPHCPAQQFQRYNDCRRHIDMRKRCLGWNGILYPCRRCGKKYTRPDAAKRHMDDKPNCGQKGGRKKGDQAYWTQNHVATNGRPQTIDGIDLVQRNDPRIIVADLFLDALSTIRYRIVHGLAGEAMHHYHAFPWTIVCSTIDQEHREGHTSDEELLRGLRTQTFRSVLPETQKAVPLQGIFSCA</sequence>
<evidence type="ECO:0000313" key="4">
    <source>
        <dbReference type="EMBL" id="KAF9802241.1"/>
    </source>
</evidence>
<comment type="caution">
    <text evidence="4">The sequence shown here is derived from an EMBL/GenBank/DDBJ whole genome shotgun (WGS) entry which is preliminary data.</text>
</comment>
<dbReference type="PROSITE" id="PS50157">
    <property type="entry name" value="ZINC_FINGER_C2H2_2"/>
    <property type="match status" value="1"/>
</dbReference>
<evidence type="ECO:0000256" key="1">
    <source>
        <dbReference type="PROSITE-ProRule" id="PRU00042"/>
    </source>
</evidence>
<dbReference type="Proteomes" id="UP000639403">
    <property type="component" value="Unassembled WGS sequence"/>
</dbReference>
<dbReference type="AlphaFoldDB" id="A0A8H7NTV1"/>
<protein>
    <recommendedName>
        <fullName evidence="3">C2H2-type domain-containing protein</fullName>
    </recommendedName>
</protein>
<accession>A0A8H7NTV1</accession>
<dbReference type="EMBL" id="JADOXO010000586">
    <property type="protein sequence ID" value="KAF9802241.1"/>
    <property type="molecule type" value="Genomic_DNA"/>
</dbReference>
<feature type="domain" description="C2H2-type" evidence="3">
    <location>
        <begin position="261"/>
        <end position="290"/>
    </location>
</feature>
<proteinExistence type="predicted"/>
<organism evidence="4 5">
    <name type="scientific">Rhodonia placenta</name>
    <dbReference type="NCBI Taxonomy" id="104341"/>
    <lineage>
        <taxon>Eukaryota</taxon>
        <taxon>Fungi</taxon>
        <taxon>Dikarya</taxon>
        <taxon>Basidiomycota</taxon>
        <taxon>Agaricomycotina</taxon>
        <taxon>Agaricomycetes</taxon>
        <taxon>Polyporales</taxon>
        <taxon>Adustoporiaceae</taxon>
        <taxon>Rhodonia</taxon>
    </lineage>
</organism>
<reference evidence="4" key="2">
    <citation type="journal article" name="Front. Microbiol.">
        <title>Degradative Capacity of Two Strains of Rhodonia placenta: From Phenotype to Genotype.</title>
        <authorList>
            <person name="Kolle M."/>
            <person name="Horta M.A.C."/>
            <person name="Nowrousian M."/>
            <person name="Ohm R.A."/>
            <person name="Benz J.P."/>
            <person name="Pilgard A."/>
        </authorList>
    </citation>
    <scope>NUCLEOTIDE SEQUENCE</scope>
    <source>
        <strain evidence="4">FPRL280</strain>
    </source>
</reference>
<name>A0A8H7NTV1_9APHY</name>
<evidence type="ECO:0000259" key="3">
    <source>
        <dbReference type="PROSITE" id="PS50157"/>
    </source>
</evidence>
<keyword evidence="1" id="KW-0862">Zinc</keyword>
<feature type="region of interest" description="Disordered" evidence="2">
    <location>
        <begin position="156"/>
        <end position="192"/>
    </location>
</feature>
<feature type="compositionally biased region" description="Polar residues" evidence="2">
    <location>
        <begin position="156"/>
        <end position="165"/>
    </location>
</feature>
<dbReference type="Gene3D" id="3.30.160.60">
    <property type="entry name" value="Classic Zinc Finger"/>
    <property type="match status" value="1"/>
</dbReference>